<comment type="caution">
    <text evidence="1">The sequence shown here is derived from an EMBL/GenBank/DDBJ whole genome shotgun (WGS) entry which is preliminary data.</text>
</comment>
<organism evidence="1 2">
    <name type="scientific">Dovyalis caffra</name>
    <dbReference type="NCBI Taxonomy" id="77055"/>
    <lineage>
        <taxon>Eukaryota</taxon>
        <taxon>Viridiplantae</taxon>
        <taxon>Streptophyta</taxon>
        <taxon>Embryophyta</taxon>
        <taxon>Tracheophyta</taxon>
        <taxon>Spermatophyta</taxon>
        <taxon>Magnoliopsida</taxon>
        <taxon>eudicotyledons</taxon>
        <taxon>Gunneridae</taxon>
        <taxon>Pentapetalae</taxon>
        <taxon>rosids</taxon>
        <taxon>fabids</taxon>
        <taxon>Malpighiales</taxon>
        <taxon>Salicaceae</taxon>
        <taxon>Flacourtieae</taxon>
        <taxon>Dovyalis</taxon>
    </lineage>
</organism>
<gene>
    <name evidence="1" type="ORF">DCAF_LOCUS26827</name>
</gene>
<proteinExistence type="predicted"/>
<name>A0AAV1SV07_9ROSI</name>
<accession>A0AAV1SV07</accession>
<sequence length="63" mass="7224">MKRCAPPHFVEEVCTLSLREFNHPNPTRRISLTRGAHEDIITSSVFSINETHKFYSSAQPELP</sequence>
<dbReference type="Proteomes" id="UP001314170">
    <property type="component" value="Unassembled WGS sequence"/>
</dbReference>
<protein>
    <submittedName>
        <fullName evidence="1">Uncharacterized protein</fullName>
    </submittedName>
</protein>
<evidence type="ECO:0000313" key="2">
    <source>
        <dbReference type="Proteomes" id="UP001314170"/>
    </source>
</evidence>
<dbReference type="EMBL" id="CAWUPB010001197">
    <property type="protein sequence ID" value="CAK7356554.1"/>
    <property type="molecule type" value="Genomic_DNA"/>
</dbReference>
<keyword evidence="2" id="KW-1185">Reference proteome</keyword>
<evidence type="ECO:0000313" key="1">
    <source>
        <dbReference type="EMBL" id="CAK7356554.1"/>
    </source>
</evidence>
<dbReference type="AlphaFoldDB" id="A0AAV1SV07"/>
<reference evidence="1 2" key="1">
    <citation type="submission" date="2024-01" db="EMBL/GenBank/DDBJ databases">
        <authorList>
            <person name="Waweru B."/>
        </authorList>
    </citation>
    <scope>NUCLEOTIDE SEQUENCE [LARGE SCALE GENOMIC DNA]</scope>
</reference>